<dbReference type="Gene3D" id="1.20.1530.20">
    <property type="match status" value="1"/>
</dbReference>
<evidence type="ECO:0000256" key="7">
    <source>
        <dbReference type="ARBA" id="ARBA00023053"/>
    </source>
</evidence>
<proteinExistence type="inferred from homology"/>
<dbReference type="EMBL" id="JBHTIO010000003">
    <property type="protein sequence ID" value="MFD0896331.1"/>
    <property type="molecule type" value="Genomic_DNA"/>
</dbReference>
<keyword evidence="8" id="KW-0406">Ion transport</keyword>
<dbReference type="PANTHER" id="PTHR43562">
    <property type="entry name" value="NAPA-TYPE SODIUM/HYDROGEN ANTIPORTER"/>
    <property type="match status" value="1"/>
</dbReference>
<dbReference type="InterPro" id="IPR006153">
    <property type="entry name" value="Cation/H_exchanger_TM"/>
</dbReference>
<accession>A0ABW3E9D1</accession>
<feature type="transmembrane region" description="Helical" evidence="11">
    <location>
        <begin position="28"/>
        <end position="48"/>
    </location>
</feature>
<evidence type="ECO:0000256" key="1">
    <source>
        <dbReference type="ARBA" id="ARBA00004141"/>
    </source>
</evidence>
<keyword evidence="14" id="KW-1185">Reference proteome</keyword>
<keyword evidence="4" id="KW-0050">Antiport</keyword>
<dbReference type="InterPro" id="IPR004771">
    <property type="entry name" value="K/H_exchanger"/>
</dbReference>
<evidence type="ECO:0000256" key="8">
    <source>
        <dbReference type="ARBA" id="ARBA00023065"/>
    </source>
</evidence>
<feature type="transmembrane region" description="Helical" evidence="11">
    <location>
        <begin position="114"/>
        <end position="133"/>
    </location>
</feature>
<feature type="transmembrane region" description="Helical" evidence="11">
    <location>
        <begin position="181"/>
        <end position="201"/>
    </location>
</feature>
<comment type="similarity">
    <text evidence="2">Belongs to the monovalent cation:proton antiporter 2 (CPA2) transporter (TC 2.A.37) family.</text>
</comment>
<reference evidence="14" key="1">
    <citation type="journal article" date="2019" name="Int. J. Syst. Evol. Microbiol.">
        <title>The Global Catalogue of Microorganisms (GCM) 10K type strain sequencing project: providing services to taxonomists for standard genome sequencing and annotation.</title>
        <authorList>
            <consortium name="The Broad Institute Genomics Platform"/>
            <consortium name="The Broad Institute Genome Sequencing Center for Infectious Disease"/>
            <person name="Wu L."/>
            <person name="Ma J."/>
        </authorList>
    </citation>
    <scope>NUCLEOTIDE SEQUENCE [LARGE SCALE GENOMIC DNA]</scope>
    <source>
        <strain evidence="14">CCM 8925</strain>
    </source>
</reference>
<name>A0ABW3E9D1_9LACO</name>
<evidence type="ECO:0000313" key="14">
    <source>
        <dbReference type="Proteomes" id="UP001597104"/>
    </source>
</evidence>
<evidence type="ECO:0000256" key="2">
    <source>
        <dbReference type="ARBA" id="ARBA00005551"/>
    </source>
</evidence>
<feature type="transmembrane region" description="Helical" evidence="11">
    <location>
        <begin position="221"/>
        <end position="245"/>
    </location>
</feature>
<keyword evidence="7" id="KW-0915">Sodium</keyword>
<keyword evidence="9 11" id="KW-0472">Membrane</keyword>
<keyword evidence="3" id="KW-0813">Transport</keyword>
<dbReference type="Pfam" id="PF00999">
    <property type="entry name" value="Na_H_Exchanger"/>
    <property type="match status" value="1"/>
</dbReference>
<gene>
    <name evidence="13" type="ORF">ACFQZ7_01070</name>
</gene>
<keyword evidence="5 11" id="KW-0812">Transmembrane</keyword>
<keyword evidence="6 11" id="KW-1133">Transmembrane helix</keyword>
<dbReference type="PANTHER" id="PTHR43562:SF3">
    <property type="entry name" value="SODIUM ION_PROTON EXCHANGER (EUROFUNG)"/>
    <property type="match status" value="1"/>
</dbReference>
<comment type="caution">
    <text evidence="13">The sequence shown here is derived from an EMBL/GenBank/DDBJ whole genome shotgun (WGS) entry which is preliminary data.</text>
</comment>
<comment type="subcellular location">
    <subcellularLocation>
        <location evidence="1">Membrane</location>
        <topology evidence="1">Multi-pass membrane protein</topology>
    </subcellularLocation>
</comment>
<evidence type="ECO:0000313" key="13">
    <source>
        <dbReference type="EMBL" id="MFD0896331.1"/>
    </source>
</evidence>
<feature type="transmembrane region" description="Helical" evidence="11">
    <location>
        <begin position="55"/>
        <end position="72"/>
    </location>
</feature>
<dbReference type="Proteomes" id="UP001597104">
    <property type="component" value="Unassembled WGS sequence"/>
</dbReference>
<keyword evidence="10" id="KW-0739">Sodium transport</keyword>
<evidence type="ECO:0000256" key="4">
    <source>
        <dbReference type="ARBA" id="ARBA00022449"/>
    </source>
</evidence>
<sequence>MTYLVQLVLILLLTKLGAHVSNRLKFPSVIGELLVGVIAGPAILHLLVPTTFVHYFAELGVIILMFIAGLEGDLNLLLRYWRPALTVATLGVIFPTVGAAALCIFVFGFHWSTSIFIGLVLSATSVSISVQVLKEMGHLNTREGAIILGAAVADDIMCVILLGICVGIFGTGAASNQPLALMLLTKLLFFGAMFILGRWFVPRFLQFFSQLTASENETTGAIILCFGFAAIAVALGMSDVLGAYFAGLAISQTNFKDKLALKIEPIGYALFIPVFFVSIGLNISFTGMQHDLPFIGALIIIAILGKQIGGALGARLFHLDWPAANVVGAGMISRGEMALVVANVALGAHLIDQNHYTAMIVVTVVTTIIAPFVLKLFIQQSVNQPVKSIKINEVKSNE</sequence>
<evidence type="ECO:0000256" key="6">
    <source>
        <dbReference type="ARBA" id="ARBA00022989"/>
    </source>
</evidence>
<feature type="transmembrane region" description="Helical" evidence="11">
    <location>
        <begin position="145"/>
        <end position="169"/>
    </location>
</feature>
<dbReference type="InterPro" id="IPR038770">
    <property type="entry name" value="Na+/solute_symporter_sf"/>
</dbReference>
<feature type="domain" description="Cation/H+ exchanger transmembrane" evidence="12">
    <location>
        <begin position="9"/>
        <end position="377"/>
    </location>
</feature>
<dbReference type="RefSeq" id="WP_137638053.1">
    <property type="nucleotide sequence ID" value="NZ_BJDN01000017.1"/>
</dbReference>
<evidence type="ECO:0000256" key="10">
    <source>
        <dbReference type="ARBA" id="ARBA00023201"/>
    </source>
</evidence>
<evidence type="ECO:0000259" key="12">
    <source>
        <dbReference type="Pfam" id="PF00999"/>
    </source>
</evidence>
<feature type="transmembrane region" description="Helical" evidence="11">
    <location>
        <begin position="294"/>
        <end position="314"/>
    </location>
</feature>
<feature type="transmembrane region" description="Helical" evidence="11">
    <location>
        <begin position="356"/>
        <end position="378"/>
    </location>
</feature>
<evidence type="ECO:0000256" key="5">
    <source>
        <dbReference type="ARBA" id="ARBA00022692"/>
    </source>
</evidence>
<evidence type="ECO:0000256" key="11">
    <source>
        <dbReference type="SAM" id="Phobius"/>
    </source>
</evidence>
<organism evidence="13 14">
    <name type="scientific">Loigolactobacillus binensis</name>
    <dbReference type="NCBI Taxonomy" id="2559922"/>
    <lineage>
        <taxon>Bacteria</taxon>
        <taxon>Bacillati</taxon>
        <taxon>Bacillota</taxon>
        <taxon>Bacilli</taxon>
        <taxon>Lactobacillales</taxon>
        <taxon>Lactobacillaceae</taxon>
        <taxon>Loigolactobacillus</taxon>
    </lineage>
</organism>
<evidence type="ECO:0000256" key="9">
    <source>
        <dbReference type="ARBA" id="ARBA00023136"/>
    </source>
</evidence>
<dbReference type="NCBIfam" id="TIGR00932">
    <property type="entry name" value="2a37"/>
    <property type="match status" value="1"/>
</dbReference>
<feature type="transmembrane region" description="Helical" evidence="11">
    <location>
        <begin position="266"/>
        <end position="288"/>
    </location>
</feature>
<protein>
    <submittedName>
        <fullName evidence="13">Cation:proton antiporter</fullName>
    </submittedName>
</protein>
<feature type="transmembrane region" description="Helical" evidence="11">
    <location>
        <begin position="84"/>
        <end position="107"/>
    </location>
</feature>
<evidence type="ECO:0000256" key="3">
    <source>
        <dbReference type="ARBA" id="ARBA00022448"/>
    </source>
</evidence>